<protein>
    <submittedName>
        <fullName evidence="2 3">Uncharacterized protein isoform X2</fullName>
    </submittedName>
</protein>
<dbReference type="Proteomes" id="UP001652662">
    <property type="component" value="Chromosome 8"/>
</dbReference>
<evidence type="ECO:0000313" key="5">
    <source>
        <dbReference type="RefSeq" id="XP_070486687.1"/>
    </source>
</evidence>
<evidence type="ECO:0000313" key="7">
    <source>
        <dbReference type="RefSeq" id="XP_070486689.1"/>
    </source>
</evidence>
<accession>A0ABM4QB66</accession>
<name>A0ABM4QB66_EQUPR</name>
<evidence type="ECO:0000313" key="2">
    <source>
        <dbReference type="RefSeq" id="XP_070486684.1"/>
    </source>
</evidence>
<proteinExistence type="predicted"/>
<evidence type="ECO:0000313" key="6">
    <source>
        <dbReference type="RefSeq" id="XP_070486688.1"/>
    </source>
</evidence>
<evidence type="ECO:0000313" key="1">
    <source>
        <dbReference type="Proteomes" id="UP001652662"/>
    </source>
</evidence>
<dbReference type="GeneID" id="139085059"/>
<dbReference type="RefSeq" id="XP_070486685.1">
    <property type="nucleotide sequence ID" value="XM_070630584.1"/>
</dbReference>
<gene>
    <name evidence="2 3 4 5 6 7" type="primary">LOC139085059</name>
</gene>
<dbReference type="RefSeq" id="XP_070486687.1">
    <property type="nucleotide sequence ID" value="XM_070630586.1"/>
</dbReference>
<organism evidence="1 5">
    <name type="scientific">Equus przewalskii</name>
    <name type="common">Przewalski's horse</name>
    <name type="synonym">Equus caballus przewalskii</name>
    <dbReference type="NCBI Taxonomy" id="9798"/>
    <lineage>
        <taxon>Eukaryota</taxon>
        <taxon>Metazoa</taxon>
        <taxon>Chordata</taxon>
        <taxon>Craniata</taxon>
        <taxon>Vertebrata</taxon>
        <taxon>Euteleostomi</taxon>
        <taxon>Mammalia</taxon>
        <taxon>Eutheria</taxon>
        <taxon>Laurasiatheria</taxon>
        <taxon>Perissodactyla</taxon>
        <taxon>Equidae</taxon>
        <taxon>Equus</taxon>
    </lineage>
</organism>
<evidence type="ECO:0000313" key="3">
    <source>
        <dbReference type="RefSeq" id="XP_070486685.1"/>
    </source>
</evidence>
<dbReference type="RefSeq" id="XP_070486689.1">
    <property type="nucleotide sequence ID" value="XM_070630588.1"/>
</dbReference>
<reference evidence="2 3" key="1">
    <citation type="submission" date="2025-05" db="UniProtKB">
        <authorList>
            <consortium name="RefSeq"/>
        </authorList>
    </citation>
    <scope>IDENTIFICATION</scope>
    <source>
        <tissue evidence="2 3">Blood</tissue>
    </source>
</reference>
<dbReference type="RefSeq" id="XP_070486688.1">
    <property type="nucleotide sequence ID" value="XM_070630587.1"/>
</dbReference>
<sequence>MDQRRRADQGGSRSVLRWGGKLAAHPSVLGHGGRRDAAAWRSLGLAPRHSASVYLPALTPAAGRPLTTRAAAGRRGAEARRVGVSRRHLLPELLPSARARTSATHPGHAALAARREAALACQWHRAPGSPLSEVQGFIPASAGNHAQGPPATPRWGGAAQVPRHVGPRSLPFLPRPPHLEAANSVVMTGSARRDFEHKNHARTFENPDAQAALWSIKSEFLRWKGAQEGWCQDDSIARL</sequence>
<dbReference type="RefSeq" id="XP_070486684.1">
    <property type="nucleotide sequence ID" value="XM_070630583.1"/>
</dbReference>
<evidence type="ECO:0000313" key="4">
    <source>
        <dbReference type="RefSeq" id="XP_070486686.1"/>
    </source>
</evidence>
<keyword evidence="1" id="KW-1185">Reference proteome</keyword>
<dbReference type="RefSeq" id="XP_070486686.1">
    <property type="nucleotide sequence ID" value="XM_070630585.1"/>
</dbReference>